<feature type="region of interest" description="Disordered" evidence="1">
    <location>
        <begin position="99"/>
        <end position="154"/>
    </location>
</feature>
<sequence>MPIHQSYSQWLLVIKNRDILPNPPDGPLDTRDEWNSLVDRLREMFDLPFNKEIRDYVLVSVLWNYYFGLDAIRNAPLFISRPSYCDLDWLMPSIQVLQSDHESQVQPPAPPPQPEEQDHGYTKATASDPRHKSGAQPAITATSHTRSSIATPEH</sequence>
<proteinExistence type="predicted"/>
<reference evidence="2 3" key="1">
    <citation type="submission" date="2017-12" db="EMBL/GenBank/DDBJ databases">
        <title>Comparative genomics of Botrytis spp.</title>
        <authorList>
            <person name="Valero-Jimenez C.A."/>
            <person name="Tapia P."/>
            <person name="Veloso J."/>
            <person name="Silva-Moreno E."/>
            <person name="Staats M."/>
            <person name="Valdes J.H."/>
            <person name="Van Kan J.A.L."/>
        </authorList>
    </citation>
    <scope>NUCLEOTIDE SEQUENCE [LARGE SCALE GENOMIC DNA]</scope>
    <source>
        <strain evidence="2 3">MUCL435</strain>
    </source>
</reference>
<keyword evidence="3" id="KW-1185">Reference proteome</keyword>
<evidence type="ECO:0000313" key="2">
    <source>
        <dbReference type="EMBL" id="THV54660.1"/>
    </source>
</evidence>
<dbReference type="Proteomes" id="UP000308671">
    <property type="component" value="Unassembled WGS sequence"/>
</dbReference>
<dbReference type="EMBL" id="PQXL01000022">
    <property type="protein sequence ID" value="THV54660.1"/>
    <property type="molecule type" value="Genomic_DNA"/>
</dbReference>
<gene>
    <name evidence="2" type="ORF">BGAL_0022g00160</name>
</gene>
<evidence type="ECO:0000256" key="1">
    <source>
        <dbReference type="SAM" id="MobiDB-lite"/>
    </source>
</evidence>
<evidence type="ECO:0000313" key="3">
    <source>
        <dbReference type="Proteomes" id="UP000308671"/>
    </source>
</evidence>
<feature type="compositionally biased region" description="Polar residues" evidence="1">
    <location>
        <begin position="139"/>
        <end position="154"/>
    </location>
</feature>
<dbReference type="AlphaFoldDB" id="A0A4S8RAD3"/>
<accession>A0A4S8RAD3</accession>
<dbReference type="OrthoDB" id="10521568at2759"/>
<comment type="caution">
    <text evidence="2">The sequence shown here is derived from an EMBL/GenBank/DDBJ whole genome shotgun (WGS) entry which is preliminary data.</text>
</comment>
<protein>
    <submittedName>
        <fullName evidence="2">Uncharacterized protein</fullName>
    </submittedName>
</protein>
<name>A0A4S8RAD3_9HELO</name>
<organism evidence="2 3">
    <name type="scientific">Botrytis galanthina</name>
    <dbReference type="NCBI Taxonomy" id="278940"/>
    <lineage>
        <taxon>Eukaryota</taxon>
        <taxon>Fungi</taxon>
        <taxon>Dikarya</taxon>
        <taxon>Ascomycota</taxon>
        <taxon>Pezizomycotina</taxon>
        <taxon>Leotiomycetes</taxon>
        <taxon>Helotiales</taxon>
        <taxon>Sclerotiniaceae</taxon>
        <taxon>Botrytis</taxon>
    </lineage>
</organism>